<evidence type="ECO:0000256" key="1">
    <source>
        <dbReference type="SAM" id="MobiDB-lite"/>
    </source>
</evidence>
<reference evidence="2 3" key="1">
    <citation type="submission" date="2016-05" db="EMBL/GenBank/DDBJ databases">
        <title>Comparative analysis of secretome profiles of manganese(II)-oxidizing ascomycete fungi.</title>
        <authorList>
            <consortium name="DOE Joint Genome Institute"/>
            <person name="Zeiner C.A."/>
            <person name="Purvine S.O."/>
            <person name="Zink E.M."/>
            <person name="Wu S."/>
            <person name="Pasa-Tolic L."/>
            <person name="Chaput D.L."/>
            <person name="Haridas S."/>
            <person name="Grigoriev I.V."/>
            <person name="Santelli C.M."/>
            <person name="Hansel C.M."/>
        </authorList>
    </citation>
    <scope>NUCLEOTIDE SEQUENCE [LARGE SCALE GENOMIC DNA]</scope>
    <source>
        <strain evidence="2 3">AP3s5-JAC2a</strain>
    </source>
</reference>
<proteinExistence type="predicted"/>
<evidence type="ECO:0000313" key="2">
    <source>
        <dbReference type="EMBL" id="OAF99838.1"/>
    </source>
</evidence>
<organism evidence="2 3">
    <name type="scientific">Paraphaeosphaeria sporulosa</name>
    <dbReference type="NCBI Taxonomy" id="1460663"/>
    <lineage>
        <taxon>Eukaryota</taxon>
        <taxon>Fungi</taxon>
        <taxon>Dikarya</taxon>
        <taxon>Ascomycota</taxon>
        <taxon>Pezizomycotina</taxon>
        <taxon>Dothideomycetes</taxon>
        <taxon>Pleosporomycetidae</taxon>
        <taxon>Pleosporales</taxon>
        <taxon>Massarineae</taxon>
        <taxon>Didymosphaeriaceae</taxon>
        <taxon>Paraphaeosphaeria</taxon>
    </lineage>
</organism>
<dbReference type="EMBL" id="KV441561">
    <property type="protein sequence ID" value="OAF99838.1"/>
    <property type="molecule type" value="Genomic_DNA"/>
</dbReference>
<dbReference type="Proteomes" id="UP000077069">
    <property type="component" value="Unassembled WGS sequence"/>
</dbReference>
<evidence type="ECO:0000313" key="3">
    <source>
        <dbReference type="Proteomes" id="UP000077069"/>
    </source>
</evidence>
<dbReference type="AlphaFoldDB" id="A0A177BYS4"/>
<dbReference type="RefSeq" id="XP_018030204.1">
    <property type="nucleotide sequence ID" value="XM_018180545.1"/>
</dbReference>
<keyword evidence="3" id="KW-1185">Reference proteome</keyword>
<name>A0A177BYS4_9PLEO</name>
<feature type="region of interest" description="Disordered" evidence="1">
    <location>
        <begin position="1"/>
        <end position="25"/>
    </location>
</feature>
<feature type="region of interest" description="Disordered" evidence="1">
    <location>
        <begin position="95"/>
        <end position="116"/>
    </location>
</feature>
<sequence>MPTQLEQHRAAPFASRPQRFNDRRSGPFAIDGNCYRWMLAQLPVPLHPHADTGTAKTDPGEAADTPTDMGGTPIQSFPTEGSTFLTEIIPPKRRITPLRDIPPSKFPSKCKGADSPRHASFQLGGAAGSRLSKTPDLFHSHTQALPQACQPHHSSGTAATEAGSLHNCYALERPEISVGAIGGYYQDFEFARPRTDDLNINCVSDLCINKTLIAPDTSMGDYQIVSLTYANGDYYPFLKSVAEQRDVDCHVTTCLPKPNWPSEIANGRLVRIR</sequence>
<accession>A0A177BYS4</accession>
<dbReference type="InParanoid" id="A0A177BYS4"/>
<gene>
    <name evidence="2" type="ORF">CC84DRAFT_1181292</name>
</gene>
<protein>
    <submittedName>
        <fullName evidence="2">Uncharacterized protein</fullName>
    </submittedName>
</protein>
<dbReference type="GeneID" id="28764031"/>